<evidence type="ECO:0000256" key="1">
    <source>
        <dbReference type="SAM" id="Phobius"/>
    </source>
</evidence>
<feature type="transmembrane region" description="Helical" evidence="1">
    <location>
        <begin position="42"/>
        <end position="64"/>
    </location>
</feature>
<reference evidence="3" key="1">
    <citation type="journal article" date="2019" name="Int. J. Syst. Evol. Microbiol.">
        <title>The Global Catalogue of Microorganisms (GCM) 10K type strain sequencing project: providing services to taxonomists for standard genome sequencing and annotation.</title>
        <authorList>
            <consortium name="The Broad Institute Genomics Platform"/>
            <consortium name="The Broad Institute Genome Sequencing Center for Infectious Disease"/>
            <person name="Wu L."/>
            <person name="Ma J."/>
        </authorList>
    </citation>
    <scope>NUCLEOTIDE SEQUENCE [LARGE SCALE GENOMIC DNA]</scope>
    <source>
        <strain evidence="3">ZS-35-S2</strain>
    </source>
</reference>
<organism evidence="2 3">
    <name type="scientific">Plantactinospora solaniradicis</name>
    <dbReference type="NCBI Taxonomy" id="1723736"/>
    <lineage>
        <taxon>Bacteria</taxon>
        <taxon>Bacillati</taxon>
        <taxon>Actinomycetota</taxon>
        <taxon>Actinomycetes</taxon>
        <taxon>Micromonosporales</taxon>
        <taxon>Micromonosporaceae</taxon>
        <taxon>Plantactinospora</taxon>
    </lineage>
</organism>
<feature type="transmembrane region" description="Helical" evidence="1">
    <location>
        <begin position="6"/>
        <end position="30"/>
    </location>
</feature>
<dbReference type="RefSeq" id="WP_377432662.1">
    <property type="nucleotide sequence ID" value="NZ_JBHSPR010000068.1"/>
</dbReference>
<name>A0ABW1KQG8_9ACTN</name>
<dbReference type="EMBL" id="JBHSPR010000068">
    <property type="protein sequence ID" value="MFC6022808.1"/>
    <property type="molecule type" value="Genomic_DNA"/>
</dbReference>
<comment type="caution">
    <text evidence="2">The sequence shown here is derived from an EMBL/GenBank/DDBJ whole genome shotgun (WGS) entry which is preliminary data.</text>
</comment>
<keyword evidence="3" id="KW-1185">Reference proteome</keyword>
<sequence length="67" mass="7550">MLIGRPVAWLVLQFLAVAAVVATVATALSWRRHRRDLTYSDRLRLGLLTVGGLVFLPWATYWGLLMP</sequence>
<gene>
    <name evidence="2" type="ORF">ACFP2T_42475</name>
</gene>
<keyword evidence="1" id="KW-1133">Transmembrane helix</keyword>
<keyword evidence="1" id="KW-0812">Transmembrane</keyword>
<keyword evidence="1" id="KW-0472">Membrane</keyword>
<evidence type="ECO:0000313" key="3">
    <source>
        <dbReference type="Proteomes" id="UP001596203"/>
    </source>
</evidence>
<proteinExistence type="predicted"/>
<protein>
    <submittedName>
        <fullName evidence="2">Uncharacterized protein</fullName>
    </submittedName>
</protein>
<evidence type="ECO:0000313" key="2">
    <source>
        <dbReference type="EMBL" id="MFC6022808.1"/>
    </source>
</evidence>
<dbReference type="Proteomes" id="UP001596203">
    <property type="component" value="Unassembled WGS sequence"/>
</dbReference>
<accession>A0ABW1KQG8</accession>